<feature type="domain" description="COR" evidence="4">
    <location>
        <begin position="769"/>
        <end position="914"/>
    </location>
</feature>
<organism evidence="5 6">
    <name type="scientific">Undibacterium umbellatum</name>
    <dbReference type="NCBI Taxonomy" id="2762300"/>
    <lineage>
        <taxon>Bacteria</taxon>
        <taxon>Pseudomonadati</taxon>
        <taxon>Pseudomonadota</taxon>
        <taxon>Betaproteobacteria</taxon>
        <taxon>Burkholderiales</taxon>
        <taxon>Oxalobacteraceae</taxon>
        <taxon>Undibacterium</taxon>
    </lineage>
</organism>
<feature type="domain" description="TIR" evidence="3">
    <location>
        <begin position="1059"/>
        <end position="1171"/>
    </location>
</feature>
<keyword evidence="2" id="KW-0677">Repeat</keyword>
<dbReference type="InterPro" id="IPR032675">
    <property type="entry name" value="LRR_dom_sf"/>
</dbReference>
<dbReference type="InterPro" id="IPR000157">
    <property type="entry name" value="TIR_dom"/>
</dbReference>
<accession>A0ABR6ZGX1</accession>
<dbReference type="InterPro" id="IPR032171">
    <property type="entry name" value="COR-A"/>
</dbReference>
<dbReference type="InterPro" id="IPR025875">
    <property type="entry name" value="Leu-rich_rpt_4"/>
</dbReference>
<dbReference type="PANTHER" id="PTHR46652:SF3">
    <property type="entry name" value="LEUCINE-RICH REPEAT-CONTAINING PROTEIN 9"/>
    <property type="match status" value="1"/>
</dbReference>
<dbReference type="Pfam" id="PF12799">
    <property type="entry name" value="LRR_4"/>
    <property type="match status" value="3"/>
</dbReference>
<dbReference type="InterPro" id="IPR050836">
    <property type="entry name" value="SDS22/Internalin_LRR"/>
</dbReference>
<evidence type="ECO:0000313" key="5">
    <source>
        <dbReference type="EMBL" id="MBC3910934.1"/>
    </source>
</evidence>
<comment type="caution">
    <text evidence="5">The sequence shown here is derived from an EMBL/GenBank/DDBJ whole genome shotgun (WGS) entry which is preliminary data.</text>
</comment>
<dbReference type="Proteomes" id="UP000646911">
    <property type="component" value="Unassembled WGS sequence"/>
</dbReference>
<evidence type="ECO:0000259" key="4">
    <source>
        <dbReference type="Pfam" id="PF16095"/>
    </source>
</evidence>
<dbReference type="Pfam" id="PF13676">
    <property type="entry name" value="TIR_2"/>
    <property type="match status" value="1"/>
</dbReference>
<keyword evidence="1" id="KW-0433">Leucine-rich repeat</keyword>
<evidence type="ECO:0000259" key="3">
    <source>
        <dbReference type="Pfam" id="PF13676"/>
    </source>
</evidence>
<evidence type="ECO:0000256" key="2">
    <source>
        <dbReference type="ARBA" id="ARBA00022737"/>
    </source>
</evidence>
<keyword evidence="6" id="KW-1185">Reference proteome</keyword>
<dbReference type="Gene3D" id="3.80.10.10">
    <property type="entry name" value="Ribonuclease Inhibitor"/>
    <property type="match status" value="2"/>
</dbReference>
<sequence>MEQNAVSAMTDSGIIGWAKATPEECFAEAEARIECELLAKTGRIYLGDLNRLIVLPPTISQLEHLFELDIGYTAIHNLTPLAQLSSLQSLDCGFTEVSELTPLAQLSSLQSLDCFDTQVSDLSPLAQLSALQSLDCSKTQVSDLTPLAQLSALQSLDCSETGVSDLTPLAQLSALQSLDCGYTQVSDLTPLAQLSSLQSLDCGYTQVSDLTPLAQLSSLQSLDCSHTQVSDLTPLAQLSSLQSLDCGYTQVLELTPLAQLSSLQSLDCGYTQVSELTPLAQLSSLQSLDCRRTQVSDLIPLEQLSSLQSLDCSETGVSDLTPLAQLSSLQSLDCRRTQVSDLIPLEQLSALQSLNCSQTKVSDLTPLAKLSALQSLYCNHTQVSDLTPLAQLSALQSLVCGFTQVSDLTPLAQLSALQSLECNGTQVKNLTPLAKLSALQSLKCSGTQVKYLTPLAQLSALQSLEFSETQVSDLTPLAQLSALQSLVCGFTQVSDLTPLAQLSEVQKLDISECNIQSWNASLIWGKAFQNLITYRTTLNQIPSEVLSSDWKENCLPNLRAHLRDLEAGSVTASSVKLILLGNGTVGKTQLCQRLRGLDYDPAISSTHGVQVHSHSNGGVEGEWHIWDFGGQDIYHSTHALFLRTRAVFVLVWSPGTEQASTHEIDGMSFRNHPLAYWVDYVRHTAGLACPLLIVQTRCEHIKDEAHQLPLSQGLLDDFAWYKPVQYSSLNNRGWAALDEALGYAHARLLEQHPTNIGKGRMRVQQALCSWRDADNLLSAPEKQHRLVTQAEFAELCAQGHGDVSDPTALLHYLHHAGIVFYQANLFDQQIILDQGWALDAIYTVFNREKCWPLLRDLHGRFTRSLLASLIWSGYSQAEQELFLSMMCSCGVAFVYSEGDYTRNIETRYIAPDLLPGKAEVLAELEEKWDDAAPCLKAQVHYSVHQPGLLRSIVAKIGSVAGINGLYWQGGVCVYEKNTRSRALIEQIANTGVGTWHGDIRISTQGGNADQLLAALKEELERETSDWTIQMKHELSPQAATPPTPLEFSAEPVNSVQYAVSYNWENNSNDVVDRLCKDAEARGISILRDKTSVGIGDSLSQFMQRLAVQDRIFVILSDSYLKSHNCMYELFQIWRDCKGKDKQFLSRIRVYRMPDADIFSIDKRLEYASYWKTKYNKLDQSFQTGDADIIGVQGHIIYSRMRDFYSNIGDILTLVADTLLPNSFEQLVENGFK</sequence>
<protein>
    <submittedName>
        <fullName evidence="5">Leucine-rich repeat domain-containing protein</fullName>
    </submittedName>
</protein>
<reference evidence="5 6" key="1">
    <citation type="submission" date="2020-08" db="EMBL/GenBank/DDBJ databases">
        <title>Novel species isolated from subtropical streams in China.</title>
        <authorList>
            <person name="Lu H."/>
        </authorList>
    </citation>
    <scope>NUCLEOTIDE SEQUENCE [LARGE SCALE GENOMIC DNA]</scope>
    <source>
        <strain evidence="5 6">NL8W</strain>
    </source>
</reference>
<dbReference type="Gene3D" id="3.40.50.10140">
    <property type="entry name" value="Toll/interleukin-1 receptor homology (TIR) domain"/>
    <property type="match status" value="1"/>
</dbReference>
<proteinExistence type="predicted"/>
<name>A0ABR6ZGX1_9BURK</name>
<dbReference type="Pfam" id="PF08477">
    <property type="entry name" value="Roc"/>
    <property type="match status" value="1"/>
</dbReference>
<dbReference type="Gene3D" id="3.40.50.300">
    <property type="entry name" value="P-loop containing nucleotide triphosphate hydrolases"/>
    <property type="match status" value="1"/>
</dbReference>
<dbReference type="PANTHER" id="PTHR46652">
    <property type="entry name" value="LEUCINE-RICH REPEAT AND IQ DOMAIN-CONTAINING PROTEIN 1-RELATED"/>
    <property type="match status" value="1"/>
</dbReference>
<dbReference type="InterPro" id="IPR035897">
    <property type="entry name" value="Toll_tir_struct_dom_sf"/>
</dbReference>
<dbReference type="InterPro" id="IPR027417">
    <property type="entry name" value="P-loop_NTPase"/>
</dbReference>
<dbReference type="SUPFAM" id="SSF52200">
    <property type="entry name" value="Toll/Interleukin receptor TIR domain"/>
    <property type="match status" value="1"/>
</dbReference>
<dbReference type="Pfam" id="PF16095">
    <property type="entry name" value="COR-A"/>
    <property type="match status" value="1"/>
</dbReference>
<dbReference type="EMBL" id="JACOFX010000021">
    <property type="protein sequence ID" value="MBC3910934.1"/>
    <property type="molecule type" value="Genomic_DNA"/>
</dbReference>
<dbReference type="SUPFAM" id="SSF52540">
    <property type="entry name" value="P-loop containing nucleoside triphosphate hydrolases"/>
    <property type="match status" value="1"/>
</dbReference>
<dbReference type="SUPFAM" id="SSF52058">
    <property type="entry name" value="L domain-like"/>
    <property type="match status" value="2"/>
</dbReference>
<gene>
    <name evidence="5" type="ORF">H8L47_25505</name>
</gene>
<dbReference type="RefSeq" id="WP_186956531.1">
    <property type="nucleotide sequence ID" value="NZ_JACOFX010000021.1"/>
</dbReference>
<evidence type="ECO:0000256" key="1">
    <source>
        <dbReference type="ARBA" id="ARBA00022614"/>
    </source>
</evidence>
<evidence type="ECO:0000313" key="6">
    <source>
        <dbReference type="Proteomes" id="UP000646911"/>
    </source>
</evidence>